<dbReference type="PIRSF" id="PIRSF016789">
    <property type="entry name" value="DUF454"/>
    <property type="match status" value="1"/>
</dbReference>
<feature type="transmembrane region" description="Helical" evidence="1">
    <location>
        <begin position="12"/>
        <end position="31"/>
    </location>
</feature>
<dbReference type="EMBL" id="CP019938">
    <property type="protein sequence ID" value="ARO15901.1"/>
    <property type="molecule type" value="Genomic_DNA"/>
</dbReference>
<proteinExistence type="predicted"/>
<dbReference type="InterPro" id="IPR007401">
    <property type="entry name" value="DUF454"/>
</dbReference>
<dbReference type="PANTHER" id="PTHR35813:SF1">
    <property type="entry name" value="INNER MEMBRANE PROTEIN YBAN"/>
    <property type="match status" value="1"/>
</dbReference>
<sequence length="129" mass="14264">MANRPRFTARQAGFFVLGCLMVVLGVIGAVLPLMPTTVFLILAAWCFGRSSPRLEAWLLNHPRFGPTLRAWRKDGAIPLRAKYFAVGGITLGYALFFWGARPGWLLAIGVLIPMAAIAMWIVTRPLPRN</sequence>
<dbReference type="OrthoDB" id="9816293at2"/>
<keyword evidence="1" id="KW-0472">Membrane</keyword>
<evidence type="ECO:0000256" key="1">
    <source>
        <dbReference type="SAM" id="Phobius"/>
    </source>
</evidence>
<dbReference type="Proteomes" id="UP000242447">
    <property type="component" value="Plasmid unnamed1"/>
</dbReference>
<keyword evidence="1" id="KW-1133">Transmembrane helix</keyword>
<protein>
    <submittedName>
        <fullName evidence="2">Inner membrane protein ybaN</fullName>
    </submittedName>
</protein>
<dbReference type="GO" id="GO:0005886">
    <property type="term" value="C:plasma membrane"/>
    <property type="evidence" value="ECO:0007669"/>
    <property type="project" value="TreeGrafter"/>
</dbReference>
<keyword evidence="2" id="KW-0614">Plasmid</keyword>
<dbReference type="RefSeq" id="WP_085787482.1">
    <property type="nucleotide sequence ID" value="NZ_CP019938.1"/>
</dbReference>
<evidence type="ECO:0000313" key="2">
    <source>
        <dbReference type="EMBL" id="ARO15901.1"/>
    </source>
</evidence>
<evidence type="ECO:0000313" key="3">
    <source>
        <dbReference type="Proteomes" id="UP000242447"/>
    </source>
</evidence>
<feature type="transmembrane region" description="Helical" evidence="1">
    <location>
        <begin position="81"/>
        <end position="98"/>
    </location>
</feature>
<dbReference type="PANTHER" id="PTHR35813">
    <property type="entry name" value="INNER MEMBRANE PROTEIN YBAN"/>
    <property type="match status" value="1"/>
</dbReference>
<accession>A0A1W6P3D8</accession>
<name>A0A1W6P3D8_9RHOB</name>
<geneLocation type="plasmid" evidence="2">
    <name>unnamed1</name>
</geneLocation>
<keyword evidence="3" id="KW-1185">Reference proteome</keyword>
<organism evidence="2 3">
    <name type="scientific">Ketogulonicigenium robustum</name>
    <dbReference type="NCBI Taxonomy" id="92947"/>
    <lineage>
        <taxon>Bacteria</taxon>
        <taxon>Pseudomonadati</taxon>
        <taxon>Pseudomonadota</taxon>
        <taxon>Alphaproteobacteria</taxon>
        <taxon>Rhodobacterales</taxon>
        <taxon>Roseobacteraceae</taxon>
        <taxon>Ketogulonicigenium</taxon>
    </lineage>
</organism>
<gene>
    <name evidence="2" type="primary">ybaN</name>
    <name evidence="2" type="ORF">BVG79_p1000099</name>
</gene>
<reference evidence="2 3" key="1">
    <citation type="submission" date="2017-02" db="EMBL/GenBank/DDBJ databases">
        <title>Ketogulonicigenium robustum SPU B003 Genome sequencing and assembly.</title>
        <authorList>
            <person name="Li Y."/>
            <person name="Liu L."/>
            <person name="Wang C."/>
            <person name="Zhang M."/>
            <person name="Zhang T."/>
            <person name="Zhang Y."/>
        </authorList>
    </citation>
    <scope>NUCLEOTIDE SEQUENCE [LARGE SCALE GENOMIC DNA]</scope>
    <source>
        <strain evidence="2 3">SPU_B003</strain>
        <plasmid evidence="2 3">unnamed1</plasmid>
    </source>
</reference>
<dbReference type="AlphaFoldDB" id="A0A1W6P3D8"/>
<dbReference type="Pfam" id="PF04304">
    <property type="entry name" value="DUF454"/>
    <property type="match status" value="1"/>
</dbReference>
<feature type="transmembrane region" description="Helical" evidence="1">
    <location>
        <begin position="104"/>
        <end position="123"/>
    </location>
</feature>
<dbReference type="KEGG" id="kro:BVG79_p1000099"/>
<keyword evidence="1" id="KW-0812">Transmembrane</keyword>